<dbReference type="SUPFAM" id="SSF54001">
    <property type="entry name" value="Cysteine proteinases"/>
    <property type="match status" value="1"/>
</dbReference>
<dbReference type="AlphaFoldDB" id="A0A3Q3BIN1"/>
<keyword evidence="3" id="KW-1185">Reference proteome</keyword>
<reference evidence="2" key="1">
    <citation type="submission" date="2025-08" db="UniProtKB">
        <authorList>
            <consortium name="Ensembl"/>
        </authorList>
    </citation>
    <scope>IDENTIFICATION</scope>
</reference>
<proteinExistence type="predicted"/>
<dbReference type="Proteomes" id="UP000264800">
    <property type="component" value="Unplaced"/>
</dbReference>
<dbReference type="GO" id="GO:0008234">
    <property type="term" value="F:cysteine-type peptidase activity"/>
    <property type="evidence" value="ECO:0007669"/>
    <property type="project" value="InterPro"/>
</dbReference>
<dbReference type="Pfam" id="PF00112">
    <property type="entry name" value="Peptidase_C1"/>
    <property type="match status" value="1"/>
</dbReference>
<sequence>MDQAFQRINDNHGLDSEVSYLYLRTGDPPCHYSPKFNSANNSEHTLMKAVGAVEPVSVACFINQASTMQRSAAARNWTSYWWWVIGFEGEDVDGKKYWIIKNSWSVGDSRGAQSGGYETQRNY</sequence>
<evidence type="ECO:0000313" key="3">
    <source>
        <dbReference type="Proteomes" id="UP000264800"/>
    </source>
</evidence>
<dbReference type="Gene3D" id="3.90.70.10">
    <property type="entry name" value="Cysteine proteinases"/>
    <property type="match status" value="1"/>
</dbReference>
<dbReference type="STRING" id="37003.ENSKMAP00000030028"/>
<protein>
    <recommendedName>
        <fullName evidence="1">Peptidase C1A papain C-terminal domain-containing protein</fullName>
    </recommendedName>
</protein>
<evidence type="ECO:0000313" key="2">
    <source>
        <dbReference type="Ensembl" id="ENSKMAP00000030028.1"/>
    </source>
</evidence>
<reference evidence="2" key="2">
    <citation type="submission" date="2025-09" db="UniProtKB">
        <authorList>
            <consortium name="Ensembl"/>
        </authorList>
    </citation>
    <scope>IDENTIFICATION</scope>
</reference>
<dbReference type="Ensembl" id="ENSKMAT00000030400.1">
    <property type="protein sequence ID" value="ENSKMAP00000030028.1"/>
    <property type="gene ID" value="ENSKMAG00000022194.1"/>
</dbReference>
<dbReference type="GO" id="GO:0006508">
    <property type="term" value="P:proteolysis"/>
    <property type="evidence" value="ECO:0007669"/>
    <property type="project" value="InterPro"/>
</dbReference>
<organism evidence="2 3">
    <name type="scientific">Kryptolebias marmoratus</name>
    <name type="common">Mangrove killifish</name>
    <name type="synonym">Rivulus marmoratus</name>
    <dbReference type="NCBI Taxonomy" id="37003"/>
    <lineage>
        <taxon>Eukaryota</taxon>
        <taxon>Metazoa</taxon>
        <taxon>Chordata</taxon>
        <taxon>Craniata</taxon>
        <taxon>Vertebrata</taxon>
        <taxon>Euteleostomi</taxon>
        <taxon>Actinopterygii</taxon>
        <taxon>Neopterygii</taxon>
        <taxon>Teleostei</taxon>
        <taxon>Neoteleostei</taxon>
        <taxon>Acanthomorphata</taxon>
        <taxon>Ovalentaria</taxon>
        <taxon>Atherinomorphae</taxon>
        <taxon>Cyprinodontiformes</taxon>
        <taxon>Rivulidae</taxon>
        <taxon>Kryptolebias</taxon>
    </lineage>
</organism>
<feature type="domain" description="Peptidase C1A papain C-terminal" evidence="1">
    <location>
        <begin position="1"/>
        <end position="105"/>
    </location>
</feature>
<dbReference type="InterPro" id="IPR000668">
    <property type="entry name" value="Peptidase_C1A_C"/>
</dbReference>
<evidence type="ECO:0000259" key="1">
    <source>
        <dbReference type="Pfam" id="PF00112"/>
    </source>
</evidence>
<dbReference type="InterPro" id="IPR038765">
    <property type="entry name" value="Papain-like_cys_pep_sf"/>
</dbReference>
<name>A0A3Q3BIN1_KRYMA</name>
<accession>A0A3Q3BIN1</accession>